<evidence type="ECO:0000256" key="2">
    <source>
        <dbReference type="SAM" id="MobiDB-lite"/>
    </source>
</evidence>
<proteinExistence type="inferred from homology"/>
<reference evidence="4" key="1">
    <citation type="submission" date="2016-01" db="EMBL/GenBank/DDBJ databases">
        <title>Reference transcriptome for the parasite Schistocephalus solidus: insights into the molecular evolution of parasitism.</title>
        <authorList>
            <person name="Hebert F.O."/>
            <person name="Grambauer S."/>
            <person name="Barber I."/>
            <person name="Landry C.R."/>
            <person name="Aubin-Horth N."/>
        </authorList>
    </citation>
    <scope>NUCLEOTIDE SEQUENCE</scope>
</reference>
<protein>
    <submittedName>
        <fullName evidence="4">Protein asteroid homolog 1</fullName>
    </submittedName>
</protein>
<evidence type="ECO:0000313" key="4">
    <source>
        <dbReference type="EMBL" id="JAP46488.1"/>
    </source>
</evidence>
<comment type="similarity">
    <text evidence="1">Belongs to the asteroid family.</text>
</comment>
<accession>A0A0X3P3T7</accession>
<dbReference type="EMBL" id="GEEE01016737">
    <property type="protein sequence ID" value="JAP46488.1"/>
    <property type="molecule type" value="Transcribed_RNA"/>
</dbReference>
<feature type="compositionally biased region" description="Basic residues" evidence="2">
    <location>
        <begin position="797"/>
        <end position="807"/>
    </location>
</feature>
<organism evidence="4">
    <name type="scientific">Schistocephalus solidus</name>
    <name type="common">Tapeworm</name>
    <dbReference type="NCBI Taxonomy" id="70667"/>
    <lineage>
        <taxon>Eukaryota</taxon>
        <taxon>Metazoa</taxon>
        <taxon>Spiralia</taxon>
        <taxon>Lophotrochozoa</taxon>
        <taxon>Platyhelminthes</taxon>
        <taxon>Cestoda</taxon>
        <taxon>Eucestoda</taxon>
        <taxon>Diphyllobothriidea</taxon>
        <taxon>Diphyllobothriidae</taxon>
        <taxon>Schistocephalus</taxon>
    </lineage>
</organism>
<feature type="region of interest" description="Disordered" evidence="2">
    <location>
        <begin position="779"/>
        <end position="817"/>
    </location>
</feature>
<dbReference type="InterPro" id="IPR029060">
    <property type="entry name" value="PIN-like_dom_sf"/>
</dbReference>
<feature type="domain" description="XPG N-terminal" evidence="3">
    <location>
        <begin position="1"/>
        <end position="95"/>
    </location>
</feature>
<sequence length="835" mass="92799">MGVRGLSSYARNDPRNFCPLILHDTYIVVDGFNLINYLYINSSLYTQYNGEYLAFDVIVENFITNLRKCRVEPVFVFDGVHNTSKLSTLLRRNRDRLVTCSQLQNSASSTKDGTSSDYRIAMQPPETSLCFFATLARLEVRQLTTDREADQLAASLAIHLGCPVVSNDSDFLILGPYWQPVSGFSYVPIDYFSFEPCAFPNPICNACLQKLDTPPDDHSPCFYLEVQRFSPENRLFKNLSPLQRPLFAVLCGNDVIPIGYFNQHLPGAPNQLQARPTGQAASKLAIQSRNADKFRRLIDWLSGFGSDVKQPVERILSKFPLSQRQEASRLLLTGLRSYAIDTVSNSPLLTNYLDYLFPLVKENPLDVASSNTLPNKVNLSSFPKQTLSGGQSVGEAALSALTEASQVQEAPLMFNWPESLVRAFRGRNFAPALCDSLYSNGYVLGPVIEDYVNREAYHLCASPIRHLIYGLLLQLEASASSGWPLPHLPGLQGPLSRPYVSEYTRVHASRIEHRRIGITFLGLHPSTPDTDARHIFLSEHLNLPVNCLDTPSWMHGLICLYFLWMRFNKQSEISLKTSPIGLALALCSVVTLKLLPTLFNRSTFGKTRSTFKLHNRLVRHFSHCASLITNKSPRAKPLQFHFLHAIAQTQAVHYTLASLSGLLDAIADLPGEPTCIDLPPPQFCFPSGYLAHQLAALFSRLSPALRLKEAVEYWLPCLLGQRLGDNLGPETGCVIPEPTPDFISEVVEAYKILVGTVDDMLVTAPPPAPLGEPATPPHLIGPETTFKHQQKPISPPRQRRRVAHHRVATAPSHPSPAEVEALVTKAMREAGLTAD</sequence>
<name>A0A0X3P3T7_SCHSO</name>
<dbReference type="GO" id="GO:0004518">
    <property type="term" value="F:nuclease activity"/>
    <property type="evidence" value="ECO:0007669"/>
    <property type="project" value="InterPro"/>
</dbReference>
<dbReference type="PANTHER" id="PTHR15665">
    <property type="entry name" value="ASTEROID PROTEIN"/>
    <property type="match status" value="1"/>
</dbReference>
<dbReference type="EMBL" id="GEEE01004547">
    <property type="protein sequence ID" value="JAP58678.1"/>
    <property type="molecule type" value="Transcribed_RNA"/>
</dbReference>
<dbReference type="InterPro" id="IPR026832">
    <property type="entry name" value="Asteroid"/>
</dbReference>
<dbReference type="SUPFAM" id="SSF88723">
    <property type="entry name" value="PIN domain-like"/>
    <property type="match status" value="1"/>
</dbReference>
<dbReference type="Gene3D" id="3.40.50.1010">
    <property type="entry name" value="5'-nuclease"/>
    <property type="match status" value="1"/>
</dbReference>
<evidence type="ECO:0000259" key="3">
    <source>
        <dbReference type="Pfam" id="PF00752"/>
    </source>
</evidence>
<evidence type="ECO:0000256" key="1">
    <source>
        <dbReference type="ARBA" id="ARBA00007398"/>
    </source>
</evidence>
<dbReference type="InterPro" id="IPR006085">
    <property type="entry name" value="XPG_DNA_repair_N"/>
</dbReference>
<dbReference type="AlphaFoldDB" id="A0A0X3P3T7"/>
<dbReference type="PANTHER" id="PTHR15665:SF1">
    <property type="entry name" value="PROTEIN ASTEROID HOMOLOG 1"/>
    <property type="match status" value="1"/>
</dbReference>
<dbReference type="Pfam" id="PF00752">
    <property type="entry name" value="XPG_N"/>
    <property type="match status" value="1"/>
</dbReference>
<gene>
    <name evidence="4" type="primary">ASTE1</name>
    <name evidence="4" type="ORF">TR118972</name>
</gene>